<evidence type="ECO:0000259" key="11">
    <source>
        <dbReference type="PROSITE" id="PS50011"/>
    </source>
</evidence>
<keyword evidence="2" id="KW-0808">Transferase</keyword>
<evidence type="ECO:0000259" key="10">
    <source>
        <dbReference type="PROSITE" id="PS50001"/>
    </source>
</evidence>
<keyword evidence="13" id="KW-1185">Reference proteome</keyword>
<keyword evidence="6 9" id="KW-0727">SH2 domain</keyword>
<dbReference type="InterPro" id="IPR050198">
    <property type="entry name" value="Non-receptor_tyrosine_kinases"/>
</dbReference>
<dbReference type="SUPFAM" id="SSF55550">
    <property type="entry name" value="SH2 domain"/>
    <property type="match status" value="1"/>
</dbReference>
<dbReference type="OMA" id="REFECLY"/>
<dbReference type="EC" id="2.7.10.2" evidence="1"/>
<feature type="domain" description="SH2" evidence="10">
    <location>
        <begin position="1"/>
        <end position="71"/>
    </location>
</feature>
<reference evidence="12" key="1">
    <citation type="submission" date="2022-11" db="UniProtKB">
        <authorList>
            <consortium name="EnsemblMetazoa"/>
        </authorList>
    </citation>
    <scope>IDENTIFICATION</scope>
</reference>
<dbReference type="AlphaFoldDB" id="A0A914B613"/>
<dbReference type="OrthoDB" id="4062651at2759"/>
<dbReference type="GeneID" id="119740224"/>
<dbReference type="Proteomes" id="UP000887568">
    <property type="component" value="Unplaced"/>
</dbReference>
<dbReference type="InterPro" id="IPR008266">
    <property type="entry name" value="Tyr_kinase_AS"/>
</dbReference>
<feature type="domain" description="Protein kinase" evidence="11">
    <location>
        <begin position="93"/>
        <end position="349"/>
    </location>
</feature>
<protein>
    <recommendedName>
        <fullName evidence="1">non-specific protein-tyrosine kinase</fullName>
        <ecNumber evidence="1">2.7.10.2</ecNumber>
    </recommendedName>
</protein>
<evidence type="ECO:0000256" key="8">
    <source>
        <dbReference type="ARBA" id="ARBA00051245"/>
    </source>
</evidence>
<keyword evidence="5" id="KW-0067">ATP-binding</keyword>
<evidence type="ECO:0000256" key="5">
    <source>
        <dbReference type="ARBA" id="ARBA00022840"/>
    </source>
</evidence>
<dbReference type="RefSeq" id="XP_038071384.1">
    <property type="nucleotide sequence ID" value="XM_038215456.1"/>
</dbReference>
<dbReference type="FunFam" id="1.10.510.10:FF:000554">
    <property type="entry name" value="Predicted protein"/>
    <property type="match status" value="1"/>
</dbReference>
<dbReference type="Gene3D" id="3.30.200.20">
    <property type="entry name" value="Phosphorylase Kinase, domain 1"/>
    <property type="match status" value="1"/>
</dbReference>
<name>A0A914B613_PATMI</name>
<dbReference type="Gene3D" id="1.10.510.10">
    <property type="entry name" value="Transferase(Phosphotransferase) domain 1"/>
    <property type="match status" value="1"/>
</dbReference>
<evidence type="ECO:0000256" key="7">
    <source>
        <dbReference type="ARBA" id="ARBA00023137"/>
    </source>
</evidence>
<organism evidence="12 13">
    <name type="scientific">Patiria miniata</name>
    <name type="common">Bat star</name>
    <name type="synonym">Asterina miniata</name>
    <dbReference type="NCBI Taxonomy" id="46514"/>
    <lineage>
        <taxon>Eukaryota</taxon>
        <taxon>Metazoa</taxon>
        <taxon>Echinodermata</taxon>
        <taxon>Eleutherozoa</taxon>
        <taxon>Asterozoa</taxon>
        <taxon>Asteroidea</taxon>
        <taxon>Valvatacea</taxon>
        <taxon>Valvatida</taxon>
        <taxon>Asterinidae</taxon>
        <taxon>Patiria</taxon>
    </lineage>
</organism>
<evidence type="ECO:0000256" key="2">
    <source>
        <dbReference type="ARBA" id="ARBA00022679"/>
    </source>
</evidence>
<dbReference type="PANTHER" id="PTHR24418">
    <property type="entry name" value="TYROSINE-PROTEIN KINASE"/>
    <property type="match status" value="1"/>
</dbReference>
<dbReference type="Pfam" id="PF00017">
    <property type="entry name" value="SH2"/>
    <property type="match status" value="1"/>
</dbReference>
<dbReference type="GO" id="GO:0004715">
    <property type="term" value="F:non-membrane spanning protein tyrosine kinase activity"/>
    <property type="evidence" value="ECO:0007669"/>
    <property type="project" value="UniProtKB-EC"/>
</dbReference>
<dbReference type="PRINTS" id="PR00109">
    <property type="entry name" value="TYRKINASE"/>
</dbReference>
<proteinExistence type="predicted"/>
<evidence type="ECO:0000256" key="6">
    <source>
        <dbReference type="ARBA" id="ARBA00022999"/>
    </source>
</evidence>
<dbReference type="InterPro" id="IPR036860">
    <property type="entry name" value="SH2_dom_sf"/>
</dbReference>
<evidence type="ECO:0000256" key="4">
    <source>
        <dbReference type="ARBA" id="ARBA00022777"/>
    </source>
</evidence>
<dbReference type="Gene3D" id="3.30.505.10">
    <property type="entry name" value="SH2 domain"/>
    <property type="match status" value="1"/>
</dbReference>
<accession>A0A914B613</accession>
<dbReference type="PROSITE" id="PS50001">
    <property type="entry name" value="SH2"/>
    <property type="match status" value="1"/>
</dbReference>
<dbReference type="Pfam" id="PF07714">
    <property type="entry name" value="PK_Tyr_Ser-Thr"/>
    <property type="match status" value="1"/>
</dbReference>
<dbReference type="SUPFAM" id="SSF56112">
    <property type="entry name" value="Protein kinase-like (PK-like)"/>
    <property type="match status" value="1"/>
</dbReference>
<evidence type="ECO:0000256" key="3">
    <source>
        <dbReference type="ARBA" id="ARBA00022741"/>
    </source>
</evidence>
<dbReference type="EnsemblMetazoa" id="XM_038215456.1">
    <property type="protein sequence ID" value="XP_038071384.1"/>
    <property type="gene ID" value="LOC119740224"/>
</dbReference>
<evidence type="ECO:0000313" key="12">
    <source>
        <dbReference type="EnsemblMetazoa" id="XP_038071384.1"/>
    </source>
</evidence>
<evidence type="ECO:0000256" key="1">
    <source>
        <dbReference type="ARBA" id="ARBA00011903"/>
    </source>
</evidence>
<dbReference type="InterPro" id="IPR000719">
    <property type="entry name" value="Prot_kinase_dom"/>
</dbReference>
<dbReference type="PROSITE" id="PS00109">
    <property type="entry name" value="PROTEIN_KINASE_TYR"/>
    <property type="match status" value="1"/>
</dbReference>
<keyword evidence="3" id="KW-0547">Nucleotide-binding</keyword>
<dbReference type="InterPro" id="IPR011009">
    <property type="entry name" value="Kinase-like_dom_sf"/>
</dbReference>
<dbReference type="PROSITE" id="PS50011">
    <property type="entry name" value="PROTEIN_KINASE_DOM"/>
    <property type="match status" value="1"/>
</dbReference>
<keyword evidence="4" id="KW-0418">Kinase</keyword>
<comment type="catalytic activity">
    <reaction evidence="8">
        <text>L-tyrosyl-[protein] + ATP = O-phospho-L-tyrosyl-[protein] + ADP + H(+)</text>
        <dbReference type="Rhea" id="RHEA:10596"/>
        <dbReference type="Rhea" id="RHEA-COMP:10136"/>
        <dbReference type="Rhea" id="RHEA-COMP:20101"/>
        <dbReference type="ChEBI" id="CHEBI:15378"/>
        <dbReference type="ChEBI" id="CHEBI:30616"/>
        <dbReference type="ChEBI" id="CHEBI:46858"/>
        <dbReference type="ChEBI" id="CHEBI:61978"/>
        <dbReference type="ChEBI" id="CHEBI:456216"/>
        <dbReference type="EC" id="2.7.10.2"/>
    </reaction>
</comment>
<evidence type="ECO:0000313" key="13">
    <source>
        <dbReference type="Proteomes" id="UP000887568"/>
    </source>
</evidence>
<dbReference type="GO" id="GO:0005524">
    <property type="term" value="F:ATP binding"/>
    <property type="evidence" value="ECO:0007669"/>
    <property type="project" value="UniProtKB-KW"/>
</dbReference>
<keyword evidence="7" id="KW-0829">Tyrosine-protein kinase</keyword>
<evidence type="ECO:0000256" key="9">
    <source>
        <dbReference type="PROSITE-ProRule" id="PRU00191"/>
    </source>
</evidence>
<dbReference type="FunFam" id="3.30.200.20:FF:000053">
    <property type="entry name" value="Tyrosine-protein kinase"/>
    <property type="match status" value="1"/>
</dbReference>
<sequence length="363" mass="41358">MFIVRDSESKLGSFALSVRNDNRVIHYKITVVNHKFKIDTECNNQREFECLYDLLRHYRGDAGGLNLSDPCPKETQKTMGLDKDDWESPREALTLGEKLSVGRFGEVFKGTWLGKTPVAIKTFKEGTMIVNDFLAEANVMKKLRHPKLCQLFAVCTEMEPIYIVMEFMCNGSLLVYLRDGEGRDLKLPELVKIGAQIASGMAYMEFMKFVHCDVAARNVLVGEGNIVKVSDFGLARMIEKTEYTAKKGTVVFPVKWTAPETFMYGRVSTKSDVWSFGVLLTELVTHGCIPYPGMSNKDVMDKIQHGYRMPKMADCPQTLYKLMLKCWEKDPAARHTFQFLCSYLDHCFVSTEPDCLEVEYNLC</sequence>
<dbReference type="InterPro" id="IPR000980">
    <property type="entry name" value="SH2"/>
</dbReference>
<dbReference type="InterPro" id="IPR001245">
    <property type="entry name" value="Ser-Thr/Tyr_kinase_cat_dom"/>
</dbReference>